<sequence length="705" mass="80512">MKVIIAEKPSLGRTIATAISKSLNTNALNNKGYITVGDYIVTYAYGHLLTLQDMDNYFGKKIKWNENLPFYPNPFKFQLKKDKGVKEQFNVIRALINDNKTDEIICAGDADREGEVIVRLILHFGLKNRSKRITRLWLPDQTDKTIVTQLNQRKADSEYNNLYNEGAARMYVDWLLGINLTRDVSSKANSLLNIGRVICPIVIEIYNRQVAIEHFIPEKYYAIESNVNGLKLSLKDKFALNENDKINLICNDLNSNKGIVTDIQTRDVEKQSPKLFSLSKLQGFCGKKFKLKPAETLAVVQSLYEKGYVTYPRTNTEYLSENEKQTVLHLLEVHDKNNVLLFKDSKRIFDDSKIESHSALMPTDKIANYDSFSSNEKKVYQAIFARFNAVFWKEPCIVTETEATIHVGRQFPNDLKIKGQAVKSKGWMRVYGDDGVDKAIPLLSINQTLDVDFKPVEKKTQPPKPYTVESLGNWMVHPFKKVTDTEDDEYKALLSGCEIGTEATRSGIIDKATQTGYISLTDNVYSIEDKGRYMVEFLNKSNLDLSPQRTVELQKDLKKVYNSKITVDECVKNAIAFLNQYFENASNKEMPESQFKNEPESLGCCPWCNQPVYAFKSAKGLFFTHSKEDRENCSFSLYEKQKIFGAEYHFTNKKVEALLAHKLPKIDLVNKSGAPYTAGLDILPEPHEFNGRKYPAFKTQLLNKK</sequence>
<gene>
    <name evidence="13" type="ORF">DW907_05280</name>
</gene>
<dbReference type="CDD" id="cd03362">
    <property type="entry name" value="TOPRIM_TopoIA_TopoIII"/>
    <property type="match status" value="1"/>
</dbReference>
<dbReference type="InterPro" id="IPR006171">
    <property type="entry name" value="TOPRIM_dom"/>
</dbReference>
<dbReference type="RefSeq" id="WP_118011195.1">
    <property type="nucleotide sequence ID" value="NZ_QSGD01000015.1"/>
</dbReference>
<protein>
    <recommendedName>
        <fullName evidence="3">DNA topoisomerase</fullName>
        <ecNumber evidence="3">5.6.2.1</ecNumber>
    </recommendedName>
    <alternativeName>
        <fullName evidence="10">Omega-protein</fullName>
    </alternativeName>
    <alternativeName>
        <fullName evidence="9">Relaxing enzyme</fullName>
    </alternativeName>
    <alternativeName>
        <fullName evidence="7">Swivelase</fullName>
    </alternativeName>
    <alternativeName>
        <fullName evidence="8">Untwisting enzyme</fullName>
    </alternativeName>
</protein>
<dbReference type="Pfam" id="PF01131">
    <property type="entry name" value="Topoisom_bac"/>
    <property type="match status" value="1"/>
</dbReference>
<dbReference type="Gene3D" id="1.10.290.10">
    <property type="entry name" value="Topoisomerase I, domain 4"/>
    <property type="match status" value="1"/>
</dbReference>
<dbReference type="InterPro" id="IPR023405">
    <property type="entry name" value="Topo_IA_core_domain"/>
</dbReference>
<dbReference type="PRINTS" id="PR00417">
    <property type="entry name" value="PRTPISMRASEI"/>
</dbReference>
<dbReference type="SMART" id="SM00436">
    <property type="entry name" value="TOP1Bc"/>
    <property type="match status" value="1"/>
</dbReference>
<dbReference type="Proteomes" id="UP000285288">
    <property type="component" value="Unassembled WGS sequence"/>
</dbReference>
<dbReference type="InterPro" id="IPR000380">
    <property type="entry name" value="Topo_IA"/>
</dbReference>
<dbReference type="InterPro" id="IPR003601">
    <property type="entry name" value="Topo_IA_2"/>
</dbReference>
<dbReference type="PROSITE" id="PS52039">
    <property type="entry name" value="TOPO_IA_2"/>
    <property type="match status" value="1"/>
</dbReference>
<dbReference type="EC" id="5.6.2.1" evidence="3"/>
<evidence type="ECO:0000313" key="14">
    <source>
        <dbReference type="Proteomes" id="UP000285288"/>
    </source>
</evidence>
<keyword evidence="4" id="KW-0799">Topoisomerase</keyword>
<evidence type="ECO:0000256" key="3">
    <source>
        <dbReference type="ARBA" id="ARBA00012891"/>
    </source>
</evidence>
<dbReference type="EMBL" id="QSGD01000015">
    <property type="protein sequence ID" value="RHB07177.1"/>
    <property type="molecule type" value="Genomic_DNA"/>
</dbReference>
<comment type="similarity">
    <text evidence="2">Belongs to the type IA topoisomerase family.</text>
</comment>
<dbReference type="PANTHER" id="PTHR11390">
    <property type="entry name" value="PROKARYOTIC DNA TOPOISOMERASE"/>
    <property type="match status" value="1"/>
</dbReference>
<dbReference type="Gene3D" id="2.70.20.10">
    <property type="entry name" value="Topoisomerase I, domain 3"/>
    <property type="match status" value="1"/>
</dbReference>
<dbReference type="InterPro" id="IPR013826">
    <property type="entry name" value="Topo_IA_cen_sub3"/>
</dbReference>
<evidence type="ECO:0000256" key="4">
    <source>
        <dbReference type="ARBA" id="ARBA00023029"/>
    </source>
</evidence>
<evidence type="ECO:0000259" key="12">
    <source>
        <dbReference type="PROSITE" id="PS52039"/>
    </source>
</evidence>
<dbReference type="PROSITE" id="PS00396">
    <property type="entry name" value="TOPO_IA_1"/>
    <property type="match status" value="1"/>
</dbReference>
<dbReference type="GO" id="GO:0006265">
    <property type="term" value="P:DNA topological change"/>
    <property type="evidence" value="ECO:0007669"/>
    <property type="project" value="InterPro"/>
</dbReference>
<comment type="catalytic activity">
    <reaction evidence="1">
        <text>ATP-independent breakage of single-stranded DNA, followed by passage and rejoining.</text>
        <dbReference type="EC" id="5.6.2.1"/>
    </reaction>
</comment>
<dbReference type="GO" id="GO:0043597">
    <property type="term" value="C:cytoplasmic replication fork"/>
    <property type="evidence" value="ECO:0007669"/>
    <property type="project" value="TreeGrafter"/>
</dbReference>
<dbReference type="AlphaFoldDB" id="A0A413UCZ5"/>
<dbReference type="Gene3D" id="3.40.50.140">
    <property type="match status" value="1"/>
</dbReference>
<dbReference type="SMART" id="SM00437">
    <property type="entry name" value="TOP1Ac"/>
    <property type="match status" value="1"/>
</dbReference>
<evidence type="ECO:0000256" key="7">
    <source>
        <dbReference type="ARBA" id="ARBA00030003"/>
    </source>
</evidence>
<comment type="caution">
    <text evidence="13">The sequence shown here is derived from an EMBL/GenBank/DDBJ whole genome shotgun (WGS) entry which is preliminary data.</text>
</comment>
<dbReference type="GO" id="GO:0003917">
    <property type="term" value="F:DNA topoisomerase type I (single strand cut, ATP-independent) activity"/>
    <property type="evidence" value="ECO:0007669"/>
    <property type="project" value="UniProtKB-EC"/>
</dbReference>
<evidence type="ECO:0000259" key="11">
    <source>
        <dbReference type="PROSITE" id="PS50880"/>
    </source>
</evidence>
<feature type="domain" description="Toprim" evidence="11">
    <location>
        <begin position="1"/>
        <end position="141"/>
    </location>
</feature>
<accession>A0A413UCZ5</accession>
<dbReference type="GO" id="GO:0003677">
    <property type="term" value="F:DNA binding"/>
    <property type="evidence" value="ECO:0007669"/>
    <property type="project" value="UniProtKB-KW"/>
</dbReference>
<name>A0A413UCZ5_9FIRM</name>
<evidence type="ECO:0000256" key="10">
    <source>
        <dbReference type="ARBA" id="ARBA00032877"/>
    </source>
</evidence>
<keyword evidence="6 13" id="KW-0413">Isomerase</keyword>
<dbReference type="InterPro" id="IPR034144">
    <property type="entry name" value="TOPRIM_TopoIII"/>
</dbReference>
<feature type="domain" description="Topo IA-type catalytic" evidence="12">
    <location>
        <begin position="159"/>
        <end position="582"/>
    </location>
</feature>
<evidence type="ECO:0000256" key="6">
    <source>
        <dbReference type="ARBA" id="ARBA00023235"/>
    </source>
</evidence>
<dbReference type="GO" id="GO:0006310">
    <property type="term" value="P:DNA recombination"/>
    <property type="evidence" value="ECO:0007669"/>
    <property type="project" value="TreeGrafter"/>
</dbReference>
<dbReference type="SUPFAM" id="SSF56712">
    <property type="entry name" value="Prokaryotic type I DNA topoisomerase"/>
    <property type="match status" value="1"/>
</dbReference>
<reference evidence="13 14" key="1">
    <citation type="submission" date="2018-08" db="EMBL/GenBank/DDBJ databases">
        <title>A genome reference for cultivated species of the human gut microbiota.</title>
        <authorList>
            <person name="Zou Y."/>
            <person name="Xue W."/>
            <person name="Luo G."/>
        </authorList>
    </citation>
    <scope>NUCLEOTIDE SEQUENCE [LARGE SCALE GENOMIC DNA]</scope>
    <source>
        <strain evidence="13 14">AM42-13AC</strain>
    </source>
</reference>
<evidence type="ECO:0000256" key="8">
    <source>
        <dbReference type="ARBA" id="ARBA00031985"/>
    </source>
</evidence>
<evidence type="ECO:0000313" key="13">
    <source>
        <dbReference type="EMBL" id="RHB07177.1"/>
    </source>
</evidence>
<evidence type="ECO:0000256" key="2">
    <source>
        <dbReference type="ARBA" id="ARBA00009446"/>
    </source>
</evidence>
<proteinExistence type="inferred from homology"/>
<evidence type="ECO:0000256" key="1">
    <source>
        <dbReference type="ARBA" id="ARBA00000213"/>
    </source>
</evidence>
<dbReference type="InterPro" id="IPR013824">
    <property type="entry name" value="Topo_IA_cen_sub1"/>
</dbReference>
<dbReference type="PROSITE" id="PS50880">
    <property type="entry name" value="TOPRIM"/>
    <property type="match status" value="1"/>
</dbReference>
<dbReference type="Gene3D" id="1.10.460.10">
    <property type="entry name" value="Topoisomerase I, domain 2"/>
    <property type="match status" value="1"/>
</dbReference>
<dbReference type="PANTHER" id="PTHR11390:SF21">
    <property type="entry name" value="DNA TOPOISOMERASE 3-ALPHA"/>
    <property type="match status" value="1"/>
</dbReference>
<dbReference type="InterPro" id="IPR023406">
    <property type="entry name" value="Topo_IA_AS"/>
</dbReference>
<dbReference type="InterPro" id="IPR013825">
    <property type="entry name" value="Topo_IA_cen_sub2"/>
</dbReference>
<evidence type="ECO:0000256" key="9">
    <source>
        <dbReference type="ARBA" id="ARBA00032235"/>
    </source>
</evidence>
<keyword evidence="5" id="KW-0238">DNA-binding</keyword>
<dbReference type="InterPro" id="IPR013497">
    <property type="entry name" value="Topo_IA_cen"/>
</dbReference>
<organism evidence="13 14">
    <name type="scientific">Holdemanella biformis</name>
    <dbReference type="NCBI Taxonomy" id="1735"/>
    <lineage>
        <taxon>Bacteria</taxon>
        <taxon>Bacillati</taxon>
        <taxon>Bacillota</taxon>
        <taxon>Erysipelotrichia</taxon>
        <taxon>Erysipelotrichales</taxon>
        <taxon>Erysipelotrichaceae</taxon>
        <taxon>Holdemanella</taxon>
    </lineage>
</organism>
<dbReference type="InterPro" id="IPR003602">
    <property type="entry name" value="Topo_IA_DNA-bd_dom"/>
</dbReference>
<dbReference type="GO" id="GO:0006281">
    <property type="term" value="P:DNA repair"/>
    <property type="evidence" value="ECO:0007669"/>
    <property type="project" value="TreeGrafter"/>
</dbReference>
<dbReference type="SMART" id="SM00493">
    <property type="entry name" value="TOPRIM"/>
    <property type="match status" value="1"/>
</dbReference>
<dbReference type="Pfam" id="PF01751">
    <property type="entry name" value="Toprim"/>
    <property type="match status" value="1"/>
</dbReference>
<evidence type="ECO:0000256" key="5">
    <source>
        <dbReference type="ARBA" id="ARBA00023125"/>
    </source>
</evidence>